<dbReference type="InterPro" id="IPR014086">
    <property type="entry name" value="AtzD/Barbiturase"/>
</dbReference>
<reference evidence="5" key="1">
    <citation type="submission" date="2013-08" db="EMBL/GenBank/DDBJ databases">
        <title>Intrasporangium oryzae NRRL B-24470.</title>
        <authorList>
            <person name="Liu H."/>
            <person name="Wang G."/>
        </authorList>
    </citation>
    <scope>NUCLEOTIDE SEQUENCE [LARGE SCALE GENOMIC DNA]</scope>
    <source>
        <strain evidence="5">Q5-1</strain>
    </source>
</reference>
<feature type="binding site" evidence="3">
    <location>
        <position position="349"/>
    </location>
    <ligand>
        <name>Mg(2+)</name>
        <dbReference type="ChEBI" id="CHEBI:18420"/>
        <note>structural</note>
    </ligand>
</feature>
<feature type="site" description="Important for substrate specificity" evidence="3">
    <location>
        <position position="323"/>
    </location>
</feature>
<dbReference type="Gene3D" id="3.30.1330.170">
    <property type="entry name" value="Cyanuric acid hydrolase/Barbiturase, RU A"/>
    <property type="match status" value="1"/>
</dbReference>
<dbReference type="InterPro" id="IPR043006">
    <property type="entry name" value="AtzD/Barbiturase_RUB"/>
</dbReference>
<feature type="binding site" evidence="3">
    <location>
        <begin position="82"/>
        <end position="83"/>
    </location>
    <ligand>
        <name>substrate</name>
    </ligand>
</feature>
<keyword evidence="3" id="KW-0479">Metal-binding</keyword>
<dbReference type="InterPro" id="IPR043008">
    <property type="entry name" value="AtzD/Barbiturase_RUA"/>
</dbReference>
<dbReference type="UniPathway" id="UPA00582">
    <property type="reaction ID" value="UER00644"/>
</dbReference>
<comment type="catalytic activity">
    <reaction evidence="3">
        <text>barbiturate + H2O = 3-oxo-3-ureidopropanoate</text>
        <dbReference type="Rhea" id="RHEA:18653"/>
        <dbReference type="ChEBI" id="CHEBI:15377"/>
        <dbReference type="ChEBI" id="CHEBI:58775"/>
        <dbReference type="ChEBI" id="CHEBI:77938"/>
        <dbReference type="EC" id="3.5.2.1"/>
    </reaction>
</comment>
<feature type="binding site" evidence="3">
    <location>
        <begin position="229"/>
        <end position="230"/>
    </location>
    <ligand>
        <name>substrate</name>
    </ligand>
</feature>
<feature type="binding site" evidence="3">
    <location>
        <position position="354"/>
    </location>
    <ligand>
        <name>Mg(2+)</name>
        <dbReference type="ChEBI" id="CHEBI:18420"/>
        <note>structural</note>
    </ligand>
</feature>
<evidence type="ECO:0000256" key="2">
    <source>
        <dbReference type="ARBA" id="ARBA00022801"/>
    </source>
</evidence>
<feature type="binding site" evidence="3">
    <location>
        <position position="193"/>
    </location>
    <ligand>
        <name>substrate</name>
    </ligand>
</feature>
<dbReference type="Gene3D" id="3.30.1330.180">
    <property type="entry name" value="Cyanuric acid hydrolase/Barbiturase, RU B"/>
    <property type="match status" value="1"/>
</dbReference>
<feature type="binding site" evidence="3">
    <location>
        <position position="53"/>
    </location>
    <ligand>
        <name>substrate</name>
    </ligand>
</feature>
<comment type="activity regulation">
    <text evidence="3">Inhibited by cyanuric acid.</text>
</comment>
<comment type="subunit">
    <text evidence="3">Homotetramer.</text>
</comment>
<organism evidence="4 5">
    <name type="scientific">Intrasporangium chromatireducens Q5-1</name>
    <dbReference type="NCBI Taxonomy" id="584657"/>
    <lineage>
        <taxon>Bacteria</taxon>
        <taxon>Bacillati</taxon>
        <taxon>Actinomycetota</taxon>
        <taxon>Actinomycetes</taxon>
        <taxon>Micrococcales</taxon>
        <taxon>Intrasporangiaceae</taxon>
        <taxon>Intrasporangium</taxon>
    </lineage>
</organism>
<gene>
    <name evidence="4" type="ORF">N864_00105</name>
</gene>
<comment type="caution">
    <text evidence="4">The sequence shown here is derived from an EMBL/GenBank/DDBJ whole genome shotgun (WGS) entry which is preliminary data.</text>
</comment>
<comment type="similarity">
    <text evidence="1 3">Belongs to the cyclic amide hydrolase (CyAH) family.</text>
</comment>
<feature type="binding site" evidence="3">
    <location>
        <position position="357"/>
    </location>
    <ligand>
        <name>Mg(2+)</name>
        <dbReference type="ChEBI" id="CHEBI:18420"/>
        <note>structural</note>
    </ligand>
</feature>
<dbReference type="InterPro" id="IPR043007">
    <property type="entry name" value="AtzD/Barbiturase_RUC"/>
</dbReference>
<dbReference type="Proteomes" id="UP000019494">
    <property type="component" value="Unassembled WGS sequence"/>
</dbReference>
<dbReference type="RefSeq" id="WP_034713207.1">
    <property type="nucleotide sequence ID" value="NZ_AWQS01000011.1"/>
</dbReference>
<dbReference type="GO" id="GO:0046872">
    <property type="term" value="F:metal ion binding"/>
    <property type="evidence" value="ECO:0007669"/>
    <property type="project" value="UniProtKB-UniRule"/>
</dbReference>
<feature type="binding site" evidence="3">
    <location>
        <position position="353"/>
    </location>
    <ligand>
        <name>Mg(2+)</name>
        <dbReference type="ChEBI" id="CHEBI:18420"/>
        <note>structural</note>
    </ligand>
</feature>
<feature type="binding site" evidence="3">
    <location>
        <begin position="346"/>
        <end position="347"/>
    </location>
    <ligand>
        <name>substrate</name>
    </ligand>
</feature>
<dbReference type="Pfam" id="PF09663">
    <property type="entry name" value="Amido_AtzD_TrzD"/>
    <property type="match status" value="1"/>
</dbReference>
<dbReference type="PATRIC" id="fig|584657.3.peg.559"/>
<comment type="pathway">
    <text evidence="3">Pyrimidine metabolism; uracil degradation via oxidative pathway; malonate and urea from uracil: step 2/3.</text>
</comment>
<dbReference type="HAMAP" id="MF_01989">
    <property type="entry name" value="Cyc_amidohydrol"/>
    <property type="match status" value="1"/>
</dbReference>
<dbReference type="Gene3D" id="3.30.1330.160">
    <property type="entry name" value="Cyanuric acid hydrolase/Barbituras, RU C"/>
    <property type="match status" value="1"/>
</dbReference>
<evidence type="ECO:0000313" key="4">
    <source>
        <dbReference type="EMBL" id="EWT07464.1"/>
    </source>
</evidence>
<proteinExistence type="inferred from homology"/>
<feature type="region of interest" description="RU C" evidence="3">
    <location>
        <begin position="252"/>
        <end position="378"/>
    </location>
</feature>
<comment type="function">
    <text evidence="3">Responsible for the hydrolysis of barbituric acid (2,4,6-trihydroxy-1,3-pyrimidine), an intermediate in the oxidative catabolism of pyrimidines. Catalyzes the hydrolytic opening of the pyrimidine ring of barbituric acid to yield ureidomalonic acid.</text>
</comment>
<feature type="binding site" evidence="3">
    <location>
        <position position="300"/>
    </location>
    <ligand>
        <name>Mg(2+)</name>
        <dbReference type="ChEBI" id="CHEBI:18420"/>
        <note>structural</note>
    </ligand>
</feature>
<feature type="binding site" evidence="3">
    <location>
        <position position="327"/>
    </location>
    <ligand>
        <name>substrate</name>
    </ligand>
</feature>
<dbReference type="AlphaFoldDB" id="W9GUA9"/>
<feature type="binding site" evidence="3">
    <location>
        <position position="352"/>
    </location>
    <ligand>
        <name>Mg(2+)</name>
        <dbReference type="ChEBI" id="CHEBI:18420"/>
        <note>structural</note>
    </ligand>
</feature>
<feature type="active site" description="Nucleophile" evidence="3">
    <location>
        <position position="229"/>
    </location>
</feature>
<dbReference type="EC" id="3.5.2.1" evidence="3"/>
<keyword evidence="2 3" id="KW-0378">Hydrolase</keyword>
<dbReference type="EMBL" id="AWQS01000011">
    <property type="protein sequence ID" value="EWT07464.1"/>
    <property type="molecule type" value="Genomic_DNA"/>
</dbReference>
<protein>
    <recommendedName>
        <fullName evidence="3">Barbiturase</fullName>
        <ecNumber evidence="3">3.5.2.1</ecNumber>
    </recommendedName>
    <alternativeName>
        <fullName evidence="3">Barbituric acid hydrolase</fullName>
        <shortName evidence="3">BAH</shortName>
    </alternativeName>
</protein>
<keyword evidence="3" id="KW-0460">Magnesium</keyword>
<comment type="domain">
    <text evidence="3">The monomer structure is formed from three repeating units (RUs) that share the same structure as one another. The monomer and the active site possess nearly threefold rotational symmetry, to the extent that the active site possesses three potential Ser-Lys catalytic dyads, but one of the 3 active site surfaces varies in composition suggesting it is involved in confering substrate specificity.</text>
</comment>
<evidence type="ECO:0000313" key="5">
    <source>
        <dbReference type="Proteomes" id="UP000019494"/>
    </source>
</evidence>
<evidence type="ECO:0000256" key="1">
    <source>
        <dbReference type="ARBA" id="ARBA00010947"/>
    </source>
</evidence>
<feature type="active site" evidence="3">
    <location>
        <position position="161"/>
    </location>
</feature>
<dbReference type="NCBIfam" id="TIGR02714">
    <property type="entry name" value="amido_AtzD_TrzD"/>
    <property type="match status" value="1"/>
</dbReference>
<dbReference type="OrthoDB" id="569708at2"/>
<feature type="region of interest" description="RU A" evidence="3">
    <location>
        <begin position="1"/>
        <end position="102"/>
    </location>
</feature>
<keyword evidence="5" id="KW-1185">Reference proteome</keyword>
<name>W9GUA9_9MICO</name>
<dbReference type="GO" id="GO:0006212">
    <property type="term" value="P:uracil catabolic process"/>
    <property type="evidence" value="ECO:0007669"/>
    <property type="project" value="UniProtKB-UniRule"/>
</dbReference>
<sequence>MAQPIEVRKVPIDSVSDASGLARLIDEGVMEADRVIAIIGKTEGNGGVNDYTRIIADRAFREVLIAKGAPEEQVRQVPIVWSGGTDGVISPHATIFATVPEEKAEKSDDLRLTVGFAMSEPILPEEIGYSGMVNKVAAGVKEAMARAGITDPADVHYVQTKTPLLTIHTIRDAKSRGHRVWTENTHESMDLSNGTTGLGIAVALGEIEMPSDEDIMHNRELYSSVASCSSGVELDQAQIVVVGNARGVGGRYRIGHSVMRDALDQDGIWEAIKDAGLELPERPHWTDLEGRLVNVFLKCEASADGMVHGRRNAMLDDSDVHWHRQIKSCVGGVTAAVTGDPAVFVSVSAAHQGPDGGGPVAAIVDLGEGEPTGYRWSR</sequence>
<accession>W9GUA9</accession>
<comment type="caution">
    <text evidence="3">Lacks conserved residue(s) required for the propagation of feature annotation.</text>
</comment>
<evidence type="ECO:0000256" key="3">
    <source>
        <dbReference type="HAMAP-Rule" id="MF_01989"/>
    </source>
</evidence>
<dbReference type="GO" id="GO:0047694">
    <property type="term" value="F:barbiturase activity"/>
    <property type="evidence" value="ECO:0007669"/>
    <property type="project" value="UniProtKB-UniRule"/>
</dbReference>